<keyword evidence="2 5" id="KW-0812">Transmembrane</keyword>
<dbReference type="Pfam" id="PF13519">
    <property type="entry name" value="VWA_2"/>
    <property type="match status" value="1"/>
</dbReference>
<feature type="transmembrane region" description="Helical" evidence="5">
    <location>
        <begin position="60"/>
        <end position="77"/>
    </location>
</feature>
<proteinExistence type="predicted"/>
<feature type="transmembrane region" description="Helical" evidence="5">
    <location>
        <begin position="312"/>
        <end position="330"/>
    </location>
</feature>
<evidence type="ECO:0000256" key="4">
    <source>
        <dbReference type="ARBA" id="ARBA00023136"/>
    </source>
</evidence>
<evidence type="ECO:0000313" key="9">
    <source>
        <dbReference type="Proteomes" id="UP000515349"/>
    </source>
</evidence>
<protein>
    <submittedName>
        <fullName evidence="8">VWA domain-containing protein</fullName>
    </submittedName>
</protein>
<dbReference type="Proteomes" id="UP000539710">
    <property type="component" value="Unassembled WGS sequence"/>
</dbReference>
<reference evidence="10" key="3">
    <citation type="submission" date="2020-07" db="EMBL/GenBank/DDBJ databases">
        <title>Flavobacterium sp. xlx-214.</title>
        <authorList>
            <person name="Yang C."/>
        </authorList>
    </citation>
    <scope>NUCLEOTIDE SEQUENCE [LARGE SCALE GENOMIC DNA]</scope>
    <source>
        <strain evidence="10">CX-624</strain>
    </source>
</reference>
<evidence type="ECO:0000313" key="10">
    <source>
        <dbReference type="Proteomes" id="UP000539710"/>
    </source>
</evidence>
<evidence type="ECO:0000256" key="5">
    <source>
        <dbReference type="SAM" id="Phobius"/>
    </source>
</evidence>
<keyword evidence="1" id="KW-1003">Cell membrane</keyword>
<dbReference type="InterPro" id="IPR050768">
    <property type="entry name" value="UPF0353/GerABKA_families"/>
</dbReference>
<dbReference type="Proteomes" id="UP000515349">
    <property type="component" value="Chromosome"/>
</dbReference>
<dbReference type="InterPro" id="IPR036465">
    <property type="entry name" value="vWFA_dom_sf"/>
</dbReference>
<keyword evidence="3 5" id="KW-1133">Transmembrane helix</keyword>
<reference evidence="9" key="2">
    <citation type="submission" date="2020-07" db="EMBL/GenBank/DDBJ databases">
        <title>Chryseobacterium sp.cx-624.</title>
        <authorList>
            <person name="Yang C."/>
        </authorList>
    </citation>
    <scope>NUCLEOTIDE SEQUENCE [LARGE SCALE GENOMIC DNA]</scope>
    <source>
        <strain evidence="9">cx-624</strain>
    </source>
</reference>
<reference evidence="8" key="1">
    <citation type="submission" date="2020-07" db="EMBL/GenBank/DDBJ databases">
        <title>Chryseobacterium sp. CX-624.</title>
        <authorList>
            <person name="Yang C."/>
        </authorList>
    </citation>
    <scope>NUCLEOTIDE SEQUENCE</scope>
    <source>
        <strain evidence="8">CX-624</strain>
    </source>
</reference>
<organism evidence="8 9">
    <name type="scientific">Marnyiella aurantia</name>
    <dbReference type="NCBI Taxonomy" id="2758037"/>
    <lineage>
        <taxon>Bacteria</taxon>
        <taxon>Pseudomonadati</taxon>
        <taxon>Bacteroidota</taxon>
        <taxon>Flavobacteriia</taxon>
        <taxon>Flavobacteriales</taxon>
        <taxon>Weeksellaceae</taxon>
        <taxon>Marnyiella</taxon>
    </lineage>
</organism>
<dbReference type="SMART" id="SM00327">
    <property type="entry name" value="VWA"/>
    <property type="match status" value="1"/>
</dbReference>
<dbReference type="EMBL" id="CP059472">
    <property type="protein sequence ID" value="QMS98259.1"/>
    <property type="molecule type" value="Genomic_DNA"/>
</dbReference>
<gene>
    <name evidence="8" type="ORF">H1R16_11240</name>
    <name evidence="7" type="ORF">H2507_04225</name>
</gene>
<dbReference type="Gene3D" id="3.40.50.410">
    <property type="entry name" value="von Willebrand factor, type A domain"/>
    <property type="match status" value="1"/>
</dbReference>
<dbReference type="EMBL" id="JACEUX010000001">
    <property type="protein sequence ID" value="MBA5246371.1"/>
    <property type="molecule type" value="Genomic_DNA"/>
</dbReference>
<evidence type="ECO:0000313" key="7">
    <source>
        <dbReference type="EMBL" id="MBA5246371.1"/>
    </source>
</evidence>
<dbReference type="AlphaFoldDB" id="A0A7D7LM99"/>
<sequence length="338" mass="37847">MNLTDLSIGNYWYLVWLLLLPVLLLMLFGFMKWRHRAKQRFAESRFHETLFQSSSGFRRFFPAFYIAAVTFLLLAAIDVRGGSEEVETKQNLNNVMFLLDVSNSMNAEDVLPNRLVLARNIMIRSMEKMTNDRVGIVVFAGEATSIMPLTTDYSAAETYIGGIETGMMKIQGTDFLKAVQETARKFKNIPKGSRKAILISDGEDNEGNEERAIRLAKNEGITIISVGIGTEQGAPVPEYIFGQLMGYKTDRNGQAVLSQRQTRALEKIASGTGGTFIDGNNLEDASEQIIDALSRSGSSSATMVRSQNSVLYYQYFLAISLFFFCLIFLLNPKRDLNI</sequence>
<dbReference type="SUPFAM" id="SSF53300">
    <property type="entry name" value="vWA-like"/>
    <property type="match status" value="1"/>
</dbReference>
<evidence type="ECO:0000256" key="1">
    <source>
        <dbReference type="ARBA" id="ARBA00022475"/>
    </source>
</evidence>
<keyword evidence="4 5" id="KW-0472">Membrane</keyword>
<dbReference type="RefSeq" id="WP_181886455.1">
    <property type="nucleotide sequence ID" value="NZ_CP059472.1"/>
</dbReference>
<keyword evidence="10" id="KW-1185">Reference proteome</keyword>
<evidence type="ECO:0000313" key="8">
    <source>
        <dbReference type="EMBL" id="QMS98259.1"/>
    </source>
</evidence>
<dbReference type="PANTHER" id="PTHR22550:SF5">
    <property type="entry name" value="LEUCINE ZIPPER PROTEIN 4"/>
    <property type="match status" value="1"/>
</dbReference>
<dbReference type="KEGG" id="cbau:H1R16_11240"/>
<feature type="transmembrane region" description="Helical" evidence="5">
    <location>
        <begin position="12"/>
        <end position="31"/>
    </location>
</feature>
<accession>A0A7D7LM99</accession>
<dbReference type="PROSITE" id="PS50234">
    <property type="entry name" value="VWFA"/>
    <property type="match status" value="1"/>
</dbReference>
<evidence type="ECO:0000256" key="3">
    <source>
        <dbReference type="ARBA" id="ARBA00022989"/>
    </source>
</evidence>
<evidence type="ECO:0000256" key="2">
    <source>
        <dbReference type="ARBA" id="ARBA00022692"/>
    </source>
</evidence>
<dbReference type="PANTHER" id="PTHR22550">
    <property type="entry name" value="SPORE GERMINATION PROTEIN"/>
    <property type="match status" value="1"/>
</dbReference>
<feature type="domain" description="VWFA" evidence="6">
    <location>
        <begin position="94"/>
        <end position="293"/>
    </location>
</feature>
<name>A0A7D7LM99_9FLAO</name>
<evidence type="ECO:0000259" key="6">
    <source>
        <dbReference type="PROSITE" id="PS50234"/>
    </source>
</evidence>
<reference evidence="7" key="4">
    <citation type="submission" date="2020-07" db="EMBL/GenBank/DDBJ databases">
        <authorList>
            <person name="Yang C."/>
        </authorList>
    </citation>
    <scope>NUCLEOTIDE SEQUENCE</scope>
    <source>
        <strain evidence="7">Cx-624</strain>
    </source>
</reference>
<dbReference type="InterPro" id="IPR002035">
    <property type="entry name" value="VWF_A"/>
</dbReference>